<keyword evidence="7" id="KW-0539">Nucleus</keyword>
<dbReference type="InterPro" id="IPR011147">
    <property type="entry name" value="Bifunc_Aspkin/hSer_DH"/>
</dbReference>
<evidence type="ECO:0000259" key="11">
    <source>
        <dbReference type="PROSITE" id="PS50217"/>
    </source>
</evidence>
<dbReference type="GO" id="GO:0004412">
    <property type="term" value="F:homoserine dehydrogenase activity"/>
    <property type="evidence" value="ECO:0007669"/>
    <property type="project" value="UniProtKB-EC"/>
</dbReference>
<protein>
    <recommendedName>
        <fullName evidence="8">Homoserine dehydrogenase</fullName>
        <ecNumber evidence="8">1.1.1.3</ecNumber>
    </recommendedName>
</protein>
<comment type="pathway">
    <text evidence="8">Amino-acid biosynthesis; L-threonine biosynthesis; L-threonine from L-aspartate: step 3/5.</text>
</comment>
<dbReference type="InterPro" id="IPR046347">
    <property type="entry name" value="bZIP_sf"/>
</dbReference>
<keyword evidence="8" id="KW-0486">Methionine biosynthesis</keyword>
<comment type="similarity">
    <text evidence="9">Belongs to the homoserine dehydrogenase family.</text>
</comment>
<reference evidence="13" key="1">
    <citation type="journal article" date="2017" name="Nature">
        <title>The sunflower genome provides insights into oil metabolism, flowering and Asterid evolution.</title>
        <authorList>
            <person name="Badouin H."/>
            <person name="Gouzy J."/>
            <person name="Grassa C.J."/>
            <person name="Murat F."/>
            <person name="Staton S.E."/>
            <person name="Cottret L."/>
            <person name="Lelandais-Briere C."/>
            <person name="Owens G.L."/>
            <person name="Carrere S."/>
            <person name="Mayjonade B."/>
            <person name="Legrand L."/>
            <person name="Gill N."/>
            <person name="Kane N.C."/>
            <person name="Bowers J.E."/>
            <person name="Hubner S."/>
            <person name="Bellec A."/>
            <person name="Berard A."/>
            <person name="Berges H."/>
            <person name="Blanchet N."/>
            <person name="Boniface M.C."/>
            <person name="Brunel D."/>
            <person name="Catrice O."/>
            <person name="Chaidir N."/>
            <person name="Claudel C."/>
            <person name="Donnadieu C."/>
            <person name="Faraut T."/>
            <person name="Fievet G."/>
            <person name="Helmstetter N."/>
            <person name="King M."/>
            <person name="Knapp S.J."/>
            <person name="Lai Z."/>
            <person name="Le Paslier M.C."/>
            <person name="Lippi Y."/>
            <person name="Lorenzon L."/>
            <person name="Mandel J.R."/>
            <person name="Marage G."/>
            <person name="Marchand G."/>
            <person name="Marquand E."/>
            <person name="Bret-Mestries E."/>
            <person name="Morien E."/>
            <person name="Nambeesan S."/>
            <person name="Nguyen T."/>
            <person name="Pegot-Espagnet P."/>
            <person name="Pouilly N."/>
            <person name="Raftis F."/>
            <person name="Sallet E."/>
            <person name="Schiex T."/>
            <person name="Thomas J."/>
            <person name="Vandecasteele C."/>
            <person name="Vares D."/>
            <person name="Vear F."/>
            <person name="Vautrin S."/>
            <person name="Crespi M."/>
            <person name="Mangin B."/>
            <person name="Burke J.M."/>
            <person name="Salse J."/>
            <person name="Munos S."/>
            <person name="Vincourt P."/>
            <person name="Rieseberg L.H."/>
            <person name="Langlade N.B."/>
        </authorList>
    </citation>
    <scope>NUCLEOTIDE SEQUENCE [LARGE SCALE GENOMIC DNA]</scope>
    <source>
        <strain evidence="13">cv. SF193</strain>
    </source>
</reference>
<dbReference type="InterPro" id="IPR045314">
    <property type="entry name" value="bZIP_plant_GBF1"/>
</dbReference>
<dbReference type="CDD" id="cd14702">
    <property type="entry name" value="bZIP_plant_GBF1"/>
    <property type="match status" value="1"/>
</dbReference>
<dbReference type="EC" id="1.1.1.3" evidence="8"/>
<dbReference type="GO" id="GO:0009088">
    <property type="term" value="P:threonine biosynthetic process"/>
    <property type="evidence" value="ECO:0007669"/>
    <property type="project" value="UniProtKB-UniPathway"/>
</dbReference>
<proteinExistence type="inferred from homology"/>
<comment type="subcellular location">
    <subcellularLocation>
        <location evidence="1">Nucleus</location>
    </subcellularLocation>
</comment>
<keyword evidence="3 8" id="KW-0560">Oxidoreductase</keyword>
<feature type="compositionally biased region" description="Polar residues" evidence="10">
    <location>
        <begin position="191"/>
        <end position="200"/>
    </location>
</feature>
<keyword evidence="2 8" id="KW-0521">NADP</keyword>
<keyword evidence="6" id="KW-0804">Transcription</keyword>
<keyword evidence="4" id="KW-0805">Transcription regulation</keyword>
<evidence type="ECO:0000313" key="13">
    <source>
        <dbReference type="Proteomes" id="UP000215914"/>
    </source>
</evidence>
<dbReference type="Proteomes" id="UP000215914">
    <property type="component" value="Chromosome 10"/>
</dbReference>
<dbReference type="GO" id="GO:0043565">
    <property type="term" value="F:sequence-specific DNA binding"/>
    <property type="evidence" value="ECO:0000318"/>
    <property type="project" value="GO_Central"/>
</dbReference>
<dbReference type="SUPFAM" id="SSF55347">
    <property type="entry name" value="Glyceraldehyde-3-phosphate dehydrogenase-like, C-terminal domain"/>
    <property type="match status" value="1"/>
</dbReference>
<dbReference type="EMBL" id="CM007899">
    <property type="protein sequence ID" value="OTG11617.1"/>
    <property type="molecule type" value="Genomic_DNA"/>
</dbReference>
<dbReference type="InterPro" id="IPR004827">
    <property type="entry name" value="bZIP"/>
</dbReference>
<evidence type="ECO:0000256" key="4">
    <source>
        <dbReference type="ARBA" id="ARBA00023015"/>
    </source>
</evidence>
<dbReference type="GO" id="GO:0005634">
    <property type="term" value="C:nucleus"/>
    <property type="evidence" value="ECO:0000318"/>
    <property type="project" value="GO_Central"/>
</dbReference>
<organism evidence="12 13">
    <name type="scientific">Helianthus annuus</name>
    <name type="common">Common sunflower</name>
    <dbReference type="NCBI Taxonomy" id="4232"/>
    <lineage>
        <taxon>Eukaryota</taxon>
        <taxon>Viridiplantae</taxon>
        <taxon>Streptophyta</taxon>
        <taxon>Embryophyta</taxon>
        <taxon>Tracheophyta</taxon>
        <taxon>Spermatophyta</taxon>
        <taxon>Magnoliopsida</taxon>
        <taxon>eudicotyledons</taxon>
        <taxon>Gunneridae</taxon>
        <taxon>Pentapetalae</taxon>
        <taxon>asterids</taxon>
        <taxon>campanulids</taxon>
        <taxon>Asterales</taxon>
        <taxon>Asteraceae</taxon>
        <taxon>Asteroideae</taxon>
        <taxon>Heliantheae alliance</taxon>
        <taxon>Heliantheae</taxon>
        <taxon>Helianthus</taxon>
    </lineage>
</organism>
<keyword evidence="5" id="KW-0238">DNA-binding</keyword>
<dbReference type="GO" id="GO:0003700">
    <property type="term" value="F:DNA-binding transcription factor activity"/>
    <property type="evidence" value="ECO:0007669"/>
    <property type="project" value="InterPro"/>
</dbReference>
<dbReference type="UniPathway" id="UPA00050">
    <property type="reaction ID" value="UER00063"/>
</dbReference>
<evidence type="ECO:0000256" key="1">
    <source>
        <dbReference type="ARBA" id="ARBA00004123"/>
    </source>
</evidence>
<dbReference type="SUPFAM" id="SSF57959">
    <property type="entry name" value="Leucine zipper domain"/>
    <property type="match status" value="1"/>
</dbReference>
<dbReference type="UniPathway" id="UPA00051">
    <property type="reaction ID" value="UER00465"/>
</dbReference>
<evidence type="ECO:0000256" key="5">
    <source>
        <dbReference type="ARBA" id="ARBA00023125"/>
    </source>
</evidence>
<dbReference type="Gene3D" id="3.30.360.10">
    <property type="entry name" value="Dihydrodipicolinate Reductase, domain 2"/>
    <property type="match status" value="1"/>
</dbReference>
<feature type="domain" description="BZIP" evidence="11">
    <location>
        <begin position="108"/>
        <end position="171"/>
    </location>
</feature>
<dbReference type="PANTHER" id="PTHR43070:SF3">
    <property type="entry name" value="HOMOSERINE DEHYDROGENASE"/>
    <property type="match status" value="1"/>
</dbReference>
<keyword evidence="8" id="KW-0028">Amino-acid biosynthesis</keyword>
<dbReference type="GO" id="GO:0006355">
    <property type="term" value="P:regulation of DNA-templated transcription"/>
    <property type="evidence" value="ECO:0000318"/>
    <property type="project" value="GO_Central"/>
</dbReference>
<evidence type="ECO:0000256" key="2">
    <source>
        <dbReference type="ARBA" id="ARBA00022857"/>
    </source>
</evidence>
<dbReference type="PROSITE" id="PS50217">
    <property type="entry name" value="BZIP"/>
    <property type="match status" value="1"/>
</dbReference>
<keyword evidence="13" id="KW-1185">Reference proteome</keyword>
<dbReference type="AlphaFoldDB" id="A0A251TKF3"/>
<dbReference type="Pfam" id="PF00742">
    <property type="entry name" value="Homoserine_dh"/>
    <property type="match status" value="1"/>
</dbReference>
<dbReference type="InParanoid" id="A0A251TKF3"/>
<dbReference type="GO" id="GO:0009086">
    <property type="term" value="P:methionine biosynthetic process"/>
    <property type="evidence" value="ECO:0007669"/>
    <property type="project" value="UniProtKB-KW"/>
</dbReference>
<dbReference type="InterPro" id="IPR001342">
    <property type="entry name" value="HDH_cat"/>
</dbReference>
<feature type="region of interest" description="Disordered" evidence="10">
    <location>
        <begin position="169"/>
        <end position="200"/>
    </location>
</feature>
<comment type="catalytic activity">
    <reaction evidence="8">
        <text>L-homoserine + NADP(+) = L-aspartate 4-semialdehyde + NADPH + H(+)</text>
        <dbReference type="Rhea" id="RHEA:15761"/>
        <dbReference type="ChEBI" id="CHEBI:15378"/>
        <dbReference type="ChEBI" id="CHEBI:57476"/>
        <dbReference type="ChEBI" id="CHEBI:57783"/>
        <dbReference type="ChEBI" id="CHEBI:58349"/>
        <dbReference type="ChEBI" id="CHEBI:537519"/>
        <dbReference type="EC" id="1.1.1.3"/>
    </reaction>
</comment>
<evidence type="ECO:0000313" key="12">
    <source>
        <dbReference type="EMBL" id="OTG11617.1"/>
    </source>
</evidence>
<dbReference type="Pfam" id="PF00170">
    <property type="entry name" value="bZIP_1"/>
    <property type="match status" value="1"/>
</dbReference>
<keyword evidence="8" id="KW-0791">Threonine biosynthesis</keyword>
<dbReference type="STRING" id="4232.A0A251TKF3"/>
<evidence type="ECO:0000256" key="8">
    <source>
        <dbReference type="RuleBase" id="RU000579"/>
    </source>
</evidence>
<dbReference type="PANTHER" id="PTHR43070">
    <property type="match status" value="1"/>
</dbReference>
<accession>A0A251TKF3</accession>
<dbReference type="PROSITE" id="PS01042">
    <property type="entry name" value="HOMOSER_DHGENASE"/>
    <property type="match status" value="1"/>
</dbReference>
<dbReference type="InterPro" id="IPR019811">
    <property type="entry name" value="HDH_CS"/>
</dbReference>
<sequence>MNILTSLFGPKIGTLGYVMSEVENGKSFNEVVKVAKDLGYTELDPRDDLSGMDVARKGLILARLLGQRIDMNTIKQMACHCWIMTLKKESRKLLQMGMFCAMFVSYRTQRKLLNLQDNRESARRSRMRKQAECKALQATVETLNNENHSLRDELQRLSEACGKLTAKNDSMKDELTRSIGPEAVTKPDAQLESQTNEGDS</sequence>
<evidence type="ECO:0000256" key="7">
    <source>
        <dbReference type="ARBA" id="ARBA00023242"/>
    </source>
</evidence>
<comment type="pathway">
    <text evidence="8">Amino-acid biosynthesis; L-methionine biosynthesis via de novo pathway; L-homoserine from L-aspartate: step 3/3.</text>
</comment>
<evidence type="ECO:0000256" key="9">
    <source>
        <dbReference type="RuleBase" id="RU004171"/>
    </source>
</evidence>
<evidence type="ECO:0000256" key="10">
    <source>
        <dbReference type="SAM" id="MobiDB-lite"/>
    </source>
</evidence>
<evidence type="ECO:0000256" key="6">
    <source>
        <dbReference type="ARBA" id="ARBA00023163"/>
    </source>
</evidence>
<evidence type="ECO:0000256" key="3">
    <source>
        <dbReference type="ARBA" id="ARBA00023002"/>
    </source>
</evidence>
<gene>
    <name evidence="12" type="ORF">HannXRQ_Chr10g0300731</name>
</gene>
<name>A0A251TKF3_HELAN</name>
<dbReference type="SMART" id="SM00338">
    <property type="entry name" value="BRLZ"/>
    <property type="match status" value="1"/>
</dbReference>